<dbReference type="GO" id="GO:0000724">
    <property type="term" value="P:double-strand break repair via homologous recombination"/>
    <property type="evidence" value="ECO:0007669"/>
    <property type="project" value="TreeGrafter"/>
</dbReference>
<comment type="catalytic activity">
    <reaction evidence="1 16">
        <text>S-ubiquitinyl-[E2 ubiquitin-conjugating enzyme]-L-cysteine + [acceptor protein]-L-lysine = [E2 ubiquitin-conjugating enzyme]-L-cysteine + N(6)-ubiquitinyl-[acceptor protein]-L-lysine.</text>
        <dbReference type="EC" id="2.3.2.27"/>
    </reaction>
</comment>
<dbReference type="Proteomes" id="UP000053257">
    <property type="component" value="Unassembled WGS sequence"/>
</dbReference>
<dbReference type="SUPFAM" id="SSF57850">
    <property type="entry name" value="RING/U-box"/>
    <property type="match status" value="1"/>
</dbReference>
<evidence type="ECO:0000256" key="12">
    <source>
        <dbReference type="ARBA" id="ARBA00023172"/>
    </source>
</evidence>
<evidence type="ECO:0000256" key="3">
    <source>
        <dbReference type="ARBA" id="ARBA00010258"/>
    </source>
</evidence>
<evidence type="ECO:0000256" key="4">
    <source>
        <dbReference type="ARBA" id="ARBA00012483"/>
    </source>
</evidence>
<evidence type="ECO:0000256" key="11">
    <source>
        <dbReference type="ARBA" id="ARBA00022833"/>
    </source>
</evidence>
<dbReference type="PANTHER" id="PTHR20973">
    <property type="entry name" value="NON-SMC ELEMENT 1-RELATED"/>
    <property type="match status" value="1"/>
</dbReference>
<comment type="function">
    <text evidence="16">Acts in a DNA repair pathway for removal of UV-induced DNA damage that is distinct from classical nucleotide excision repair and in repair of ionizing radiation damage. Functions in homologous recombination repair of DNA double strand breaks and in recovery of stalled replication forks.</text>
</comment>
<feature type="domain" description="RING-type" evidence="18">
    <location>
        <begin position="193"/>
        <end position="234"/>
    </location>
</feature>
<dbReference type="InterPro" id="IPR036388">
    <property type="entry name" value="WH-like_DNA-bd_sf"/>
</dbReference>
<keyword evidence="13 16" id="KW-0234">DNA repair</keyword>
<evidence type="ECO:0000256" key="2">
    <source>
        <dbReference type="ARBA" id="ARBA00004123"/>
    </source>
</evidence>
<keyword evidence="8 16" id="KW-0227">DNA damage</keyword>
<dbReference type="GO" id="GO:0008270">
    <property type="term" value="F:zinc ion binding"/>
    <property type="evidence" value="ECO:0007669"/>
    <property type="project" value="UniProtKB-KW"/>
</dbReference>
<evidence type="ECO:0000256" key="6">
    <source>
        <dbReference type="ARBA" id="ARBA00022679"/>
    </source>
</evidence>
<evidence type="ECO:0000256" key="13">
    <source>
        <dbReference type="ARBA" id="ARBA00023204"/>
    </source>
</evidence>
<sequence length="341" mass="38796">MVSSNDVQKLFLQAVASRRILSKQVAAKIWYKCVEAVQAVDETLEIEYRENKWDEWVNRLNAALEPLAIEFAHVFDEATGKDMYALVNRKSDEIAQLASDYTAGEIMYFRAILEQIMLAPNESYCVSSLAALREVNHVQTTMTKSQAQHVLGSFVARGWLLKSPKGRYSLSTRTILELQPYLRSTYPDEVLECTICFEMVTSGYACFTPACKLRLHNHCYKNHRRMRSDCPTCKVEWGEDDSKLLRVGEQAFKDGQEKGRRVRSVEADEDGDGEEDEEQSQSQSREPSEPSQSQTKVKKEKTTKGKGKGKKKVAESDEDEEMEEDGETPPPRTQGKRKARS</sequence>
<dbReference type="PROSITE" id="PS50089">
    <property type="entry name" value="ZF_RING_2"/>
    <property type="match status" value="1"/>
</dbReference>
<dbReference type="GO" id="GO:0005634">
    <property type="term" value="C:nucleus"/>
    <property type="evidence" value="ECO:0007669"/>
    <property type="project" value="UniProtKB-SubCell"/>
</dbReference>
<evidence type="ECO:0000256" key="1">
    <source>
        <dbReference type="ARBA" id="ARBA00000900"/>
    </source>
</evidence>
<feature type="compositionally biased region" description="Acidic residues" evidence="17">
    <location>
        <begin position="267"/>
        <end position="279"/>
    </location>
</feature>
<keyword evidence="7 16" id="KW-0479">Metal-binding</keyword>
<dbReference type="STRING" id="745531.A0A0C3S2P4"/>
<keyword evidence="6 16" id="KW-0808">Transferase</keyword>
<comment type="subcellular location">
    <subcellularLocation>
        <location evidence="2 16">Nucleus</location>
    </subcellularLocation>
</comment>
<dbReference type="Gene3D" id="1.10.10.10">
    <property type="entry name" value="Winged helix-like DNA-binding domain superfamily/Winged helix DNA-binding domain"/>
    <property type="match status" value="1"/>
</dbReference>
<feature type="compositionally biased region" description="Basic and acidic residues" evidence="17">
    <location>
        <begin position="251"/>
        <end position="266"/>
    </location>
</feature>
<dbReference type="PANTHER" id="PTHR20973:SF0">
    <property type="entry name" value="NON-STRUCTURAL MAINTENANCE OF CHROMOSOMES ELEMENT 1 HOMOLOG"/>
    <property type="match status" value="1"/>
</dbReference>
<evidence type="ECO:0000256" key="8">
    <source>
        <dbReference type="ARBA" id="ARBA00022763"/>
    </source>
</evidence>
<proteinExistence type="inferred from homology"/>
<evidence type="ECO:0000256" key="9">
    <source>
        <dbReference type="ARBA" id="ARBA00022771"/>
    </source>
</evidence>
<dbReference type="OrthoDB" id="185455at2759"/>
<dbReference type="EMBL" id="KN840464">
    <property type="protein sequence ID" value="KIP09631.1"/>
    <property type="molecule type" value="Genomic_DNA"/>
</dbReference>
<protein>
    <recommendedName>
        <fullName evidence="5 16">Non-structural maintenance of chromosomes element 1 homolog</fullName>
        <ecNumber evidence="4 16">2.3.2.27</ecNumber>
    </recommendedName>
</protein>
<evidence type="ECO:0000259" key="18">
    <source>
        <dbReference type="PROSITE" id="PS50089"/>
    </source>
</evidence>
<dbReference type="InterPro" id="IPR001841">
    <property type="entry name" value="Znf_RING"/>
</dbReference>
<keyword evidence="10 16" id="KW-0833">Ubl conjugation pathway</keyword>
<dbReference type="Pfam" id="PF08746">
    <property type="entry name" value="zf-RING-like"/>
    <property type="match status" value="1"/>
</dbReference>
<keyword evidence="12 16" id="KW-0233">DNA recombination</keyword>
<feature type="compositionally biased region" description="Acidic residues" evidence="17">
    <location>
        <begin position="316"/>
        <end position="327"/>
    </location>
</feature>
<accession>A0A0C3S2P4</accession>
<comment type="subunit">
    <text evidence="16">Component of the Smc5-Smc6 complex.</text>
</comment>
<evidence type="ECO:0000256" key="14">
    <source>
        <dbReference type="ARBA" id="ARBA00023242"/>
    </source>
</evidence>
<keyword evidence="20" id="KW-1185">Reference proteome</keyword>
<evidence type="ECO:0000256" key="17">
    <source>
        <dbReference type="SAM" id="MobiDB-lite"/>
    </source>
</evidence>
<evidence type="ECO:0000313" key="20">
    <source>
        <dbReference type="Proteomes" id="UP000053257"/>
    </source>
</evidence>
<evidence type="ECO:0000256" key="10">
    <source>
        <dbReference type="ARBA" id="ARBA00022786"/>
    </source>
</evidence>
<dbReference type="AlphaFoldDB" id="A0A0C3S2P4"/>
<keyword evidence="14 16" id="KW-0539">Nucleus</keyword>
<evidence type="ECO:0000256" key="15">
    <source>
        <dbReference type="PROSITE-ProRule" id="PRU00175"/>
    </source>
</evidence>
<evidence type="ECO:0000256" key="16">
    <source>
        <dbReference type="RuleBase" id="RU368018"/>
    </source>
</evidence>
<keyword evidence="11 16" id="KW-0862">Zinc</keyword>
<dbReference type="HOGENOM" id="CLU_045153_1_0_1"/>
<feature type="compositionally biased region" description="Basic residues" evidence="17">
    <location>
        <begin position="296"/>
        <end position="311"/>
    </location>
</feature>
<dbReference type="Pfam" id="PF07574">
    <property type="entry name" value="SMC_Nse1"/>
    <property type="match status" value="1"/>
</dbReference>
<evidence type="ECO:0000256" key="5">
    <source>
        <dbReference type="ARBA" id="ARBA00019422"/>
    </source>
</evidence>
<name>A0A0C3S2P4_PHLG1</name>
<keyword evidence="9 15" id="KW-0863">Zinc-finger</keyword>
<evidence type="ECO:0000313" key="19">
    <source>
        <dbReference type="EMBL" id="KIP09631.1"/>
    </source>
</evidence>
<dbReference type="GO" id="GO:0061630">
    <property type="term" value="F:ubiquitin protein ligase activity"/>
    <property type="evidence" value="ECO:0007669"/>
    <property type="project" value="UniProtKB-EC"/>
</dbReference>
<organism evidence="19 20">
    <name type="scientific">Phlebiopsis gigantea (strain 11061_1 CR5-6)</name>
    <name type="common">White-rot fungus</name>
    <name type="synonym">Peniophora gigantea</name>
    <dbReference type="NCBI Taxonomy" id="745531"/>
    <lineage>
        <taxon>Eukaryota</taxon>
        <taxon>Fungi</taxon>
        <taxon>Dikarya</taxon>
        <taxon>Basidiomycota</taxon>
        <taxon>Agaricomycotina</taxon>
        <taxon>Agaricomycetes</taxon>
        <taxon>Polyporales</taxon>
        <taxon>Phanerochaetaceae</taxon>
        <taxon>Phlebiopsis</taxon>
    </lineage>
</organism>
<feature type="region of interest" description="Disordered" evidence="17">
    <location>
        <begin position="251"/>
        <end position="341"/>
    </location>
</feature>
<evidence type="ECO:0000256" key="7">
    <source>
        <dbReference type="ARBA" id="ARBA00022723"/>
    </source>
</evidence>
<dbReference type="InterPro" id="IPR014857">
    <property type="entry name" value="Nse1_RING_C4HC3-type"/>
</dbReference>
<gene>
    <name evidence="19" type="ORF">PHLGIDRAFT_102650</name>
</gene>
<feature type="compositionally biased region" description="Low complexity" evidence="17">
    <location>
        <begin position="280"/>
        <end position="295"/>
    </location>
</feature>
<dbReference type="GO" id="GO:0030915">
    <property type="term" value="C:Smc5-Smc6 complex"/>
    <property type="evidence" value="ECO:0007669"/>
    <property type="project" value="UniProtKB-UniRule"/>
</dbReference>
<dbReference type="EC" id="2.3.2.27" evidence="4 16"/>
<reference evidence="19 20" key="1">
    <citation type="journal article" date="2014" name="PLoS Genet.">
        <title>Analysis of the Phlebiopsis gigantea genome, transcriptome and secretome provides insight into its pioneer colonization strategies of wood.</title>
        <authorList>
            <person name="Hori C."/>
            <person name="Ishida T."/>
            <person name="Igarashi K."/>
            <person name="Samejima M."/>
            <person name="Suzuki H."/>
            <person name="Master E."/>
            <person name="Ferreira P."/>
            <person name="Ruiz-Duenas F.J."/>
            <person name="Held B."/>
            <person name="Canessa P."/>
            <person name="Larrondo L.F."/>
            <person name="Schmoll M."/>
            <person name="Druzhinina I.S."/>
            <person name="Kubicek C.P."/>
            <person name="Gaskell J.A."/>
            <person name="Kersten P."/>
            <person name="St John F."/>
            <person name="Glasner J."/>
            <person name="Sabat G."/>
            <person name="Splinter BonDurant S."/>
            <person name="Syed K."/>
            <person name="Yadav J."/>
            <person name="Mgbeahuruike A.C."/>
            <person name="Kovalchuk A."/>
            <person name="Asiegbu F.O."/>
            <person name="Lackner G."/>
            <person name="Hoffmeister D."/>
            <person name="Rencoret J."/>
            <person name="Gutierrez A."/>
            <person name="Sun H."/>
            <person name="Lindquist E."/>
            <person name="Barry K."/>
            <person name="Riley R."/>
            <person name="Grigoriev I.V."/>
            <person name="Henrissat B."/>
            <person name="Kues U."/>
            <person name="Berka R.M."/>
            <person name="Martinez A.T."/>
            <person name="Covert S.F."/>
            <person name="Blanchette R.A."/>
            <person name="Cullen D."/>
        </authorList>
    </citation>
    <scope>NUCLEOTIDE SEQUENCE [LARGE SCALE GENOMIC DNA]</scope>
    <source>
        <strain evidence="19 20">11061_1 CR5-6</strain>
    </source>
</reference>
<dbReference type="FunFam" id="1.10.10.10:FF:000270">
    <property type="entry name" value="Non-structural maintenance of chromosomes element 1 homolog"/>
    <property type="match status" value="1"/>
</dbReference>
<comment type="similarity">
    <text evidence="3 16">Belongs to the NSE1 family.</text>
</comment>
<dbReference type="InterPro" id="IPR013083">
    <property type="entry name" value="Znf_RING/FYVE/PHD"/>
</dbReference>
<dbReference type="Gene3D" id="3.30.40.10">
    <property type="entry name" value="Zinc/RING finger domain, C3HC4 (zinc finger)"/>
    <property type="match status" value="1"/>
</dbReference>
<dbReference type="InterPro" id="IPR011513">
    <property type="entry name" value="Nse1"/>
</dbReference>
<dbReference type="Gene3D" id="3.90.1150.220">
    <property type="match status" value="1"/>
</dbReference>